<protein>
    <submittedName>
        <fullName evidence="1">Uncharacterized protein</fullName>
    </submittedName>
</protein>
<proteinExistence type="predicted"/>
<dbReference type="STRING" id="2518989.IMCC3088_20"/>
<dbReference type="Proteomes" id="UP000005615">
    <property type="component" value="Unassembled WGS sequence"/>
</dbReference>
<dbReference type="RefSeq" id="WP_009577014.1">
    <property type="nucleotide sequence ID" value="NZ_AEIG01000100.1"/>
</dbReference>
<keyword evidence="2" id="KW-1185">Reference proteome</keyword>
<organism evidence="1 2">
    <name type="scientific">Aequoribacter fuscus</name>
    <dbReference type="NCBI Taxonomy" id="2518989"/>
    <lineage>
        <taxon>Bacteria</taxon>
        <taxon>Pseudomonadati</taxon>
        <taxon>Pseudomonadota</taxon>
        <taxon>Gammaproteobacteria</taxon>
        <taxon>Cellvibrionales</taxon>
        <taxon>Halieaceae</taxon>
        <taxon>Aequoribacter</taxon>
    </lineage>
</organism>
<sequence length="269" mass="30134">MSIEIQNVLMPHSGDPELLDQIISACREGRHIIVCSDSDTYLDAICYASYKIIRATDGLTPRRLYPAVTEELLKTFNKAVDSLTIDEAIRSSSVTSRDILIIPEVRGFSASDWTILTKLLKTFVGANVSVLIFSSTRSVSEAAISDFVADLGVQLLYLPVLTATDLESIKEINEPHLQEKAQVLFSKLSKDFLGAVTDVEKGIELADIAVKRSGRVWSLLLVLMAILAVSSIVWFDKRFLDYVIGFVLFIRRQIILIWDWLTLSDFQIF</sequence>
<evidence type="ECO:0000313" key="1">
    <source>
        <dbReference type="EMBL" id="EGG28503.1"/>
    </source>
</evidence>
<comment type="caution">
    <text evidence="1">The sequence shown here is derived from an EMBL/GenBank/DDBJ whole genome shotgun (WGS) entry which is preliminary data.</text>
</comment>
<reference evidence="1 2" key="1">
    <citation type="journal article" date="2011" name="J. Bacteriol.">
        <title>Genome sequence of strain IMCC3088, a proteorhodopsin-containing marine bacterium belonging to the OM60/NOR5 clade.</title>
        <authorList>
            <person name="Jang Y."/>
            <person name="Oh H.M."/>
            <person name="Kang I."/>
            <person name="Lee K."/>
            <person name="Yang S.J."/>
            <person name="Cho J.C."/>
        </authorList>
    </citation>
    <scope>NUCLEOTIDE SEQUENCE [LARGE SCALE GENOMIC DNA]</scope>
    <source>
        <strain evidence="1 2">IMCC3088</strain>
    </source>
</reference>
<dbReference type="AlphaFoldDB" id="F3L589"/>
<evidence type="ECO:0000313" key="2">
    <source>
        <dbReference type="Proteomes" id="UP000005615"/>
    </source>
</evidence>
<dbReference type="EMBL" id="AEIG01000100">
    <property type="protein sequence ID" value="EGG28503.1"/>
    <property type="molecule type" value="Genomic_DNA"/>
</dbReference>
<accession>F3L589</accession>
<name>F3L589_9GAMM</name>
<gene>
    <name evidence="1" type="ORF">IMCC3088_20</name>
</gene>